<feature type="transmembrane region" description="Helical" evidence="6">
    <location>
        <begin position="115"/>
        <end position="135"/>
    </location>
</feature>
<dbReference type="NCBIfam" id="TIGR03717">
    <property type="entry name" value="R_switched_YjbE"/>
    <property type="match status" value="1"/>
</dbReference>
<evidence type="ECO:0000256" key="5">
    <source>
        <dbReference type="ARBA" id="ARBA00023136"/>
    </source>
</evidence>
<protein>
    <submittedName>
        <fullName evidence="7">Integral membrane protein, YjbE family</fullName>
    </submittedName>
</protein>
<evidence type="ECO:0000256" key="2">
    <source>
        <dbReference type="ARBA" id="ARBA00007511"/>
    </source>
</evidence>
<evidence type="ECO:0000256" key="4">
    <source>
        <dbReference type="ARBA" id="ARBA00022989"/>
    </source>
</evidence>
<feature type="transmembrane region" description="Helical" evidence="6">
    <location>
        <begin position="141"/>
        <end position="162"/>
    </location>
</feature>
<evidence type="ECO:0000256" key="3">
    <source>
        <dbReference type="ARBA" id="ARBA00022692"/>
    </source>
</evidence>
<dbReference type="AlphaFoldDB" id="A0AAQ1GPS4"/>
<proteinExistence type="inferred from homology"/>
<dbReference type="InterPro" id="IPR022301">
    <property type="entry name" value="Integral_membrane_YjbE"/>
</dbReference>
<feature type="transmembrane region" description="Helical" evidence="6">
    <location>
        <begin position="15"/>
        <end position="37"/>
    </location>
</feature>
<dbReference type="Pfam" id="PF03741">
    <property type="entry name" value="TerC"/>
    <property type="match status" value="1"/>
</dbReference>
<evidence type="ECO:0000313" key="8">
    <source>
        <dbReference type="Proteomes" id="UP000183529"/>
    </source>
</evidence>
<name>A0AAQ1GPS4_9BURK</name>
<gene>
    <name evidence="7" type="ORF">SAMN05216550_1543</name>
</gene>
<dbReference type="GeneID" id="61308390"/>
<dbReference type="PANTHER" id="PTHR30238:SF4">
    <property type="entry name" value="SLL1022 PROTEIN"/>
    <property type="match status" value="1"/>
</dbReference>
<dbReference type="RefSeq" id="WP_080180398.1">
    <property type="nucleotide sequence ID" value="NZ_CADFGN010000036.1"/>
</dbReference>
<dbReference type="InterPro" id="IPR005496">
    <property type="entry name" value="Integral_membrane_TerC"/>
</dbReference>
<feature type="transmembrane region" description="Helical" evidence="6">
    <location>
        <begin position="75"/>
        <end position="94"/>
    </location>
</feature>
<dbReference type="GO" id="GO:0016020">
    <property type="term" value="C:membrane"/>
    <property type="evidence" value="ECO:0007669"/>
    <property type="project" value="UniProtKB-SubCell"/>
</dbReference>
<dbReference type="Proteomes" id="UP000183529">
    <property type="component" value="Unassembled WGS sequence"/>
</dbReference>
<evidence type="ECO:0000256" key="6">
    <source>
        <dbReference type="SAM" id="Phobius"/>
    </source>
</evidence>
<comment type="subcellular location">
    <subcellularLocation>
        <location evidence="1">Membrane</location>
        <topology evidence="1">Multi-pass membrane protein</topology>
    </subcellularLocation>
</comment>
<keyword evidence="4 6" id="KW-1133">Transmembrane helix</keyword>
<accession>A0AAQ1GPS4</accession>
<feature type="transmembrane region" description="Helical" evidence="6">
    <location>
        <begin position="49"/>
        <end position="69"/>
    </location>
</feature>
<evidence type="ECO:0000256" key="1">
    <source>
        <dbReference type="ARBA" id="ARBA00004141"/>
    </source>
</evidence>
<reference evidence="7 8" key="1">
    <citation type="submission" date="2016-10" db="EMBL/GenBank/DDBJ databases">
        <authorList>
            <person name="Varghese N."/>
            <person name="Submissions S."/>
        </authorList>
    </citation>
    <scope>NUCLEOTIDE SEQUENCE [LARGE SCALE GENOMIC DNA]</scope>
    <source>
        <strain evidence="7 8">LMG 22274</strain>
    </source>
</reference>
<organism evidence="7 8">
    <name type="scientific">Paraburkholderia tropica</name>
    <dbReference type="NCBI Taxonomy" id="92647"/>
    <lineage>
        <taxon>Bacteria</taxon>
        <taxon>Pseudomonadati</taxon>
        <taxon>Pseudomonadota</taxon>
        <taxon>Betaproteobacteria</taxon>
        <taxon>Burkholderiales</taxon>
        <taxon>Burkholderiaceae</taxon>
        <taxon>Paraburkholderia</taxon>
    </lineage>
</organism>
<feature type="transmembrane region" description="Helical" evidence="6">
    <location>
        <begin position="213"/>
        <end position="232"/>
    </location>
</feature>
<dbReference type="EMBL" id="FNZM01000054">
    <property type="protein sequence ID" value="SEK15867.1"/>
    <property type="molecule type" value="Genomic_DNA"/>
</dbReference>
<keyword evidence="5 6" id="KW-0472">Membrane</keyword>
<evidence type="ECO:0000313" key="7">
    <source>
        <dbReference type="EMBL" id="SEK15867.1"/>
    </source>
</evidence>
<keyword evidence="3 6" id="KW-0812">Transmembrane</keyword>
<feature type="transmembrane region" description="Helical" evidence="6">
    <location>
        <begin position="174"/>
        <end position="193"/>
    </location>
</feature>
<dbReference type="PANTHER" id="PTHR30238">
    <property type="entry name" value="MEMBRANE BOUND PREDICTED REDOX MODULATOR"/>
    <property type="match status" value="1"/>
</dbReference>
<comment type="caution">
    <text evidence="7">The sequence shown here is derived from an EMBL/GenBank/DDBJ whole genome shotgun (WGS) entry which is preliminary data.</text>
</comment>
<comment type="similarity">
    <text evidence="2">Belongs to the TerC family.</text>
</comment>
<sequence length="242" mass="25005">MTSTLIPASLMQEGWAALQIVFVNVLLGGDNAIAIALACRSLPPKQQRIGILLGTALGIVLRLMLIGVIGKLLAIPFMHVIAAAVLMWIGAQLVRPGDDDPAVSSSSALWKAVMAIVWADLAMSLDNALATAAVAQPLPEATRIVVVFVGLAVGAPVIAFGSRIILTLLDRFPSLVYIGAALLGWIAGELLMADPTASAALQALLTRIPGLSAAAVNTLICIAAAALVLLLGRMAARRTRPA</sequence>